<dbReference type="EMBL" id="RAWE01000098">
    <property type="protein sequence ID" value="RKH00166.1"/>
    <property type="molecule type" value="Genomic_DNA"/>
</dbReference>
<sequence length="70" mass="8084">MGLGQVRQTEMLEERIRQALMPVRLLWRALVQVCRERCADRDEVVRMQQFIGAKEGERTGTGLGFAREHA</sequence>
<dbReference type="Proteomes" id="UP000268313">
    <property type="component" value="Unassembled WGS sequence"/>
</dbReference>
<dbReference type="AlphaFoldDB" id="A0A3A8JYB0"/>
<comment type="caution">
    <text evidence="1">The sequence shown here is derived from an EMBL/GenBank/DDBJ whole genome shotgun (WGS) entry which is preliminary data.</text>
</comment>
<protein>
    <submittedName>
        <fullName evidence="1">Uncharacterized protein</fullName>
    </submittedName>
</protein>
<keyword evidence="2" id="KW-1185">Reference proteome</keyword>
<evidence type="ECO:0000313" key="2">
    <source>
        <dbReference type="Proteomes" id="UP000268313"/>
    </source>
</evidence>
<accession>A0A3A8JYB0</accession>
<evidence type="ECO:0000313" key="1">
    <source>
        <dbReference type="EMBL" id="RKH00166.1"/>
    </source>
</evidence>
<gene>
    <name evidence="1" type="ORF">D7X32_24310</name>
</gene>
<proteinExistence type="predicted"/>
<reference evidence="2" key="1">
    <citation type="submission" date="2018-09" db="EMBL/GenBank/DDBJ databases">
        <authorList>
            <person name="Livingstone P.G."/>
            <person name="Whitworth D.E."/>
        </authorList>
    </citation>
    <scope>NUCLEOTIDE SEQUENCE [LARGE SCALE GENOMIC DNA]</scope>
    <source>
        <strain evidence="2">CA043D</strain>
    </source>
</reference>
<organism evidence="1 2">
    <name type="scientific">Corallococcus carmarthensis</name>
    <dbReference type="NCBI Taxonomy" id="2316728"/>
    <lineage>
        <taxon>Bacteria</taxon>
        <taxon>Pseudomonadati</taxon>
        <taxon>Myxococcota</taxon>
        <taxon>Myxococcia</taxon>
        <taxon>Myxococcales</taxon>
        <taxon>Cystobacterineae</taxon>
        <taxon>Myxococcaceae</taxon>
        <taxon>Corallococcus</taxon>
    </lineage>
</organism>
<name>A0A3A8JYB0_9BACT</name>